<organism evidence="2 3">
    <name type="scientific">Mycolicibacterium iranicum</name>
    <name type="common">Mycobacterium iranicum</name>
    <dbReference type="NCBI Taxonomy" id="912594"/>
    <lineage>
        <taxon>Bacteria</taxon>
        <taxon>Bacillati</taxon>
        <taxon>Actinomycetota</taxon>
        <taxon>Actinomycetes</taxon>
        <taxon>Mycobacteriales</taxon>
        <taxon>Mycobacteriaceae</taxon>
        <taxon>Mycolicibacterium</taxon>
    </lineage>
</organism>
<keyword evidence="1" id="KW-0472">Membrane</keyword>
<feature type="transmembrane region" description="Helical" evidence="1">
    <location>
        <begin position="50"/>
        <end position="69"/>
    </location>
</feature>
<dbReference type="Proteomes" id="UP000078396">
    <property type="component" value="Unassembled WGS sequence"/>
</dbReference>
<proteinExistence type="predicted"/>
<evidence type="ECO:0000313" key="2">
    <source>
        <dbReference type="EMBL" id="OAN40839.1"/>
    </source>
</evidence>
<sequence length="86" mass="9487">MSNHPNQAAVNNASPVHYLWPCLFIAAALWNVAHVVTGLVATGEFNWDKAVIAVLFFAIAKLNLTILWLRRRHSTAGPAVVNENRP</sequence>
<dbReference type="RefSeq" id="WP_064280441.1">
    <property type="nucleotide sequence ID" value="NZ_LWCS01000010.1"/>
</dbReference>
<name>A0A178M0Y3_MYCIR</name>
<feature type="transmembrane region" description="Helical" evidence="1">
    <location>
        <begin position="18"/>
        <end position="41"/>
    </location>
</feature>
<keyword evidence="1" id="KW-0812">Transmembrane</keyword>
<protein>
    <submittedName>
        <fullName evidence="2">Uncharacterized protein</fullName>
    </submittedName>
</protein>
<comment type="caution">
    <text evidence="2">The sequence shown here is derived from an EMBL/GenBank/DDBJ whole genome shotgun (WGS) entry which is preliminary data.</text>
</comment>
<reference evidence="2 3" key="1">
    <citation type="submission" date="2016-04" db="EMBL/GenBank/DDBJ databases">
        <title>Draft Genome Sequences of Staphylococcus capitis Strain H36, S. capitis Strain H65, S. cohnii Strain H62, S. hominis Strain H69, Mycobacterium iranicum Strain H39, Plantibacter sp. Strain H53, Pseudomonas oryzihabitans Strain H72, and Microbacterium sp. Strain H83, isolated from residential settings.</title>
        <authorList>
            <person name="Lymperopoulou D."/>
            <person name="Adams R.I."/>
            <person name="Lindow S."/>
            <person name="Coil D.A."/>
            <person name="Jospin G."/>
            <person name="Eisen J.A."/>
        </authorList>
    </citation>
    <scope>NUCLEOTIDE SEQUENCE [LARGE SCALE GENOMIC DNA]</scope>
    <source>
        <strain evidence="2 3">H39</strain>
    </source>
</reference>
<keyword evidence="1" id="KW-1133">Transmembrane helix</keyword>
<evidence type="ECO:0000256" key="1">
    <source>
        <dbReference type="SAM" id="Phobius"/>
    </source>
</evidence>
<dbReference type="AlphaFoldDB" id="A0A178M0Y3"/>
<accession>A0A178M0Y3</accession>
<evidence type="ECO:0000313" key="3">
    <source>
        <dbReference type="Proteomes" id="UP000078396"/>
    </source>
</evidence>
<gene>
    <name evidence="2" type="ORF">A4X20_30590</name>
</gene>
<dbReference type="EMBL" id="LWCS01000010">
    <property type="protein sequence ID" value="OAN40839.1"/>
    <property type="molecule type" value="Genomic_DNA"/>
</dbReference>